<sequence>MSKVAFKQGLHFWLEHREYVIQEKRADGNLRIVDVISNEISLLSEVELMQLFLSGELEFDSDSNKAKPKTYQGVDFSQVPENLKVEAQRKEKYIKEVIEQKIYTYTKSSLTPIIQLVSQTISDDKPPSYTTLYGSCVLNVLKC</sequence>
<dbReference type="RefSeq" id="WP_127087123.1">
    <property type="nucleotide sequence ID" value="NZ_RSCL01000045.1"/>
</dbReference>
<proteinExistence type="predicted"/>
<reference evidence="1" key="2">
    <citation type="journal article" date="2019" name="Genome Biol. Evol.">
        <title>Day and night: Metabolic profiles and evolutionary relationships of six axenic non-marine cyanobacteria.</title>
        <authorList>
            <person name="Will S.E."/>
            <person name="Henke P."/>
            <person name="Boedeker C."/>
            <person name="Huang S."/>
            <person name="Brinkmann H."/>
            <person name="Rohde M."/>
            <person name="Jarek M."/>
            <person name="Friedl T."/>
            <person name="Seufert S."/>
            <person name="Schumacher M."/>
            <person name="Overmann J."/>
            <person name="Neumann-Schaal M."/>
            <person name="Petersen J."/>
        </authorList>
    </citation>
    <scope>NUCLEOTIDE SEQUENCE [LARGE SCALE GENOMIC DNA]</scope>
    <source>
        <strain evidence="1">PCC 7102</strain>
    </source>
</reference>
<accession>A0A433UM61</accession>
<comment type="caution">
    <text evidence="1">The sequence shown here is derived from an EMBL/GenBank/DDBJ whole genome shotgun (WGS) entry which is preliminary data.</text>
</comment>
<dbReference type="OrthoDB" id="501284at2"/>
<keyword evidence="2" id="KW-1185">Reference proteome</keyword>
<evidence type="ECO:0000313" key="1">
    <source>
        <dbReference type="EMBL" id="RUS94924.1"/>
    </source>
</evidence>
<dbReference type="Proteomes" id="UP000271624">
    <property type="component" value="Unassembled WGS sequence"/>
</dbReference>
<dbReference type="EMBL" id="RSCL01000045">
    <property type="protein sequence ID" value="RUS94924.1"/>
    <property type="molecule type" value="Genomic_DNA"/>
</dbReference>
<name>A0A433UM61_9CYAN</name>
<evidence type="ECO:0000313" key="2">
    <source>
        <dbReference type="Proteomes" id="UP000271624"/>
    </source>
</evidence>
<dbReference type="AlphaFoldDB" id="A0A433UM61"/>
<gene>
    <name evidence="1" type="ORF">DSM106972_091750</name>
</gene>
<reference evidence="1" key="1">
    <citation type="submission" date="2018-12" db="EMBL/GenBank/DDBJ databases">
        <authorList>
            <person name="Will S."/>
            <person name="Neumann-Schaal M."/>
            <person name="Henke P."/>
        </authorList>
    </citation>
    <scope>NUCLEOTIDE SEQUENCE</scope>
    <source>
        <strain evidence="1">PCC 7102</strain>
    </source>
</reference>
<protein>
    <submittedName>
        <fullName evidence="1">Uncharacterized protein</fullName>
    </submittedName>
</protein>
<organism evidence="1 2">
    <name type="scientific">Dulcicalothrix desertica PCC 7102</name>
    <dbReference type="NCBI Taxonomy" id="232991"/>
    <lineage>
        <taxon>Bacteria</taxon>
        <taxon>Bacillati</taxon>
        <taxon>Cyanobacteriota</taxon>
        <taxon>Cyanophyceae</taxon>
        <taxon>Nostocales</taxon>
        <taxon>Calotrichaceae</taxon>
        <taxon>Dulcicalothrix</taxon>
    </lineage>
</organism>